<organism evidence="8 9">
    <name type="scientific">Gardnerella vaginalis (strain ATCC 14019 / 317)</name>
    <dbReference type="NCBI Taxonomy" id="525284"/>
    <lineage>
        <taxon>Bacteria</taxon>
        <taxon>Bacillati</taxon>
        <taxon>Actinomycetota</taxon>
        <taxon>Actinomycetes</taxon>
        <taxon>Bifidobacteriales</taxon>
        <taxon>Bifidobacteriaceae</taxon>
        <taxon>Gardnerella</taxon>
    </lineage>
</organism>
<accession>E3D7N4</accession>
<feature type="domain" description="Carbohydrate kinase FGGY N-terminal" evidence="6">
    <location>
        <begin position="13"/>
        <end position="255"/>
    </location>
</feature>
<dbReference type="HOGENOM" id="CLU_009281_12_0_11"/>
<dbReference type="PANTHER" id="PTHR43095:SF5">
    <property type="entry name" value="XYLULOSE KINASE"/>
    <property type="match status" value="1"/>
</dbReference>
<protein>
    <submittedName>
        <fullName evidence="8">Xylulokinase</fullName>
        <ecNumber evidence="8">2.7.1.17</ecNumber>
    </submittedName>
</protein>
<dbReference type="GO" id="GO:0042732">
    <property type="term" value="P:D-xylose metabolic process"/>
    <property type="evidence" value="ECO:0007669"/>
    <property type="project" value="UniProtKB-KW"/>
</dbReference>
<dbReference type="InterPro" id="IPR050406">
    <property type="entry name" value="FGGY_Carb_Kinase"/>
</dbReference>
<evidence type="ECO:0000256" key="4">
    <source>
        <dbReference type="ARBA" id="ARBA00022777"/>
    </source>
</evidence>
<evidence type="ECO:0000256" key="1">
    <source>
        <dbReference type="ARBA" id="ARBA00009156"/>
    </source>
</evidence>
<dbReference type="PATRIC" id="fig|525284.18.peg.1225"/>
<evidence type="ECO:0000256" key="3">
    <source>
        <dbReference type="ARBA" id="ARBA00022679"/>
    </source>
</evidence>
<dbReference type="EC" id="2.7.1.17" evidence="8"/>
<dbReference type="PIRSF" id="PIRSF000538">
    <property type="entry name" value="GlpK"/>
    <property type="match status" value="1"/>
</dbReference>
<dbReference type="AlphaFoldDB" id="E3D7N4"/>
<dbReference type="InterPro" id="IPR018483">
    <property type="entry name" value="Carb_kinase_FGGY_CS"/>
</dbReference>
<dbReference type="PANTHER" id="PTHR43095">
    <property type="entry name" value="SUGAR KINASE"/>
    <property type="match status" value="1"/>
</dbReference>
<dbReference type="Gene3D" id="3.30.420.40">
    <property type="match status" value="2"/>
</dbReference>
<dbReference type="InterPro" id="IPR043129">
    <property type="entry name" value="ATPase_NBD"/>
</dbReference>
<dbReference type="OrthoDB" id="9805576at2"/>
<evidence type="ECO:0000256" key="5">
    <source>
        <dbReference type="RuleBase" id="RU003733"/>
    </source>
</evidence>
<evidence type="ECO:0000256" key="2">
    <source>
        <dbReference type="ARBA" id="ARBA00022629"/>
    </source>
</evidence>
<dbReference type="InterPro" id="IPR000577">
    <property type="entry name" value="Carb_kinase_FGGY"/>
</dbReference>
<reference evidence="8 9" key="1">
    <citation type="journal article" date="2010" name="PLoS ONE">
        <title>Comparative genomics of Gardnerella vaginalis strains reveals substantial differences in metabolic and virulence potential.</title>
        <authorList>
            <person name="Yeoman C.J."/>
            <person name="Yildirim S."/>
            <person name="Thomas S.M."/>
            <person name="Durkin A.S."/>
            <person name="Torralba M."/>
            <person name="Sutton G."/>
            <person name="Buhay C.J."/>
            <person name="Ding Y."/>
            <person name="Dugan-Rocha S.P."/>
            <person name="Muzny D.M."/>
            <person name="Qin X."/>
            <person name="Gibbs R.A."/>
            <person name="Leigh S.R."/>
            <person name="Stumpf R."/>
            <person name="White B.A."/>
            <person name="Highlander S.K."/>
            <person name="Nelson K.E."/>
            <person name="Wilson B.A."/>
        </authorList>
    </citation>
    <scope>NUCLEOTIDE SEQUENCE [LARGE SCALE GENOMIC DNA]</scope>
    <source>
        <strain evidence="9">ATCC 14019 / 317</strain>
    </source>
</reference>
<dbReference type="KEGG" id="gvg:HMPREF0421_21244"/>
<gene>
    <name evidence="8" type="primary">xylB</name>
    <name evidence="8" type="ordered locus">HMPREF0421_21244</name>
</gene>
<dbReference type="InterPro" id="IPR018485">
    <property type="entry name" value="FGGY_C"/>
</dbReference>
<feature type="domain" description="Carbohydrate kinase FGGY C-terminal" evidence="7">
    <location>
        <begin position="264"/>
        <end position="445"/>
    </location>
</feature>
<sequence>MVLGGNMSIHKLVAGVDSSTQSCKIVIRDLKTGALVRSGSAKHGRGTEINPYVWRNAFDEAVKQAGGLDDVVAISIAGQQHGMVALDNNGNVVRDAILWNDTRSAIDAYELINEFGNGSTENGKLKWAKSVGSVPVASLTITKLRWMNREEPDNLKRTAAIALPHDWLTWVLKDGKDINTLTTDRSEASGTGYFSSEDNEYKRSIISMAAGYDFASKVVLPRVVGPHECIGESNICGVNMKIGPGAGDNAAAALGLGLKPGEVVLSIGTSGVVSLVSKVPIHDSKGYVTGFADATGNYLPLVCTLNASRVIDSFRQILHMTHEEFSHSALCAPPGSEGLVVLPYFEGERTPNLPDATGAIHGVTCENFTPSNIARAAIEGMLCGVGVGIKAMTSLGMKVNKINLIGGGAQSEAVRRIAPCVLGLPVSVPEYSEYVADGASKQAAWVYCGGSEPPEWVPRLSSEYIGDYVPFIAERFNEVSERFITRSEAVDCMAIDTIKH</sequence>
<dbReference type="CDD" id="cd07809">
    <property type="entry name" value="ASKHA_NBD_FGGY_BaXK-like"/>
    <property type="match status" value="1"/>
</dbReference>
<dbReference type="Proteomes" id="UP000001453">
    <property type="component" value="Chromosome"/>
</dbReference>
<keyword evidence="3 5" id="KW-0808">Transferase</keyword>
<dbReference type="SUPFAM" id="SSF53067">
    <property type="entry name" value="Actin-like ATPase domain"/>
    <property type="match status" value="2"/>
</dbReference>
<comment type="similarity">
    <text evidence="1 5">Belongs to the FGGY kinase family.</text>
</comment>
<dbReference type="GO" id="GO:0004856">
    <property type="term" value="F:D-xylulokinase activity"/>
    <property type="evidence" value="ECO:0007669"/>
    <property type="project" value="UniProtKB-EC"/>
</dbReference>
<dbReference type="Pfam" id="PF02782">
    <property type="entry name" value="FGGY_C"/>
    <property type="match status" value="1"/>
</dbReference>
<evidence type="ECO:0000259" key="7">
    <source>
        <dbReference type="Pfam" id="PF02782"/>
    </source>
</evidence>
<dbReference type="InterPro" id="IPR018484">
    <property type="entry name" value="FGGY_N"/>
</dbReference>
<evidence type="ECO:0000313" key="9">
    <source>
        <dbReference type="Proteomes" id="UP000001453"/>
    </source>
</evidence>
<keyword evidence="2" id="KW-0859">Xylose metabolism</keyword>
<keyword evidence="2" id="KW-0119">Carbohydrate metabolism</keyword>
<evidence type="ECO:0000259" key="6">
    <source>
        <dbReference type="Pfam" id="PF00370"/>
    </source>
</evidence>
<dbReference type="EMBL" id="CP002104">
    <property type="protein sequence ID" value="ADP39326.1"/>
    <property type="molecule type" value="Genomic_DNA"/>
</dbReference>
<evidence type="ECO:0000313" key="8">
    <source>
        <dbReference type="EMBL" id="ADP39326.1"/>
    </source>
</evidence>
<proteinExistence type="inferred from homology"/>
<dbReference type="Pfam" id="PF00370">
    <property type="entry name" value="FGGY_N"/>
    <property type="match status" value="1"/>
</dbReference>
<keyword evidence="4 5" id="KW-0418">Kinase</keyword>
<dbReference type="PROSITE" id="PS00445">
    <property type="entry name" value="FGGY_KINASES_2"/>
    <property type="match status" value="1"/>
</dbReference>
<name>E3D7N4_GARV3</name>